<feature type="compositionally biased region" description="Basic and acidic residues" evidence="1">
    <location>
        <begin position="9"/>
        <end position="19"/>
    </location>
</feature>
<feature type="compositionally biased region" description="Basic and acidic residues" evidence="1">
    <location>
        <begin position="45"/>
        <end position="55"/>
    </location>
</feature>
<feature type="non-terminal residue" evidence="2">
    <location>
        <position position="199"/>
    </location>
</feature>
<proteinExistence type="predicted"/>
<gene>
    <name evidence="2" type="ORF">METZ01_LOCUS272554</name>
</gene>
<reference evidence="2" key="1">
    <citation type="submission" date="2018-05" db="EMBL/GenBank/DDBJ databases">
        <authorList>
            <person name="Lanie J.A."/>
            <person name="Ng W.-L."/>
            <person name="Kazmierczak K.M."/>
            <person name="Andrzejewski T.M."/>
            <person name="Davidsen T.M."/>
            <person name="Wayne K.J."/>
            <person name="Tettelin H."/>
            <person name="Glass J.I."/>
            <person name="Rusch D."/>
            <person name="Podicherti R."/>
            <person name="Tsui H.-C.T."/>
            <person name="Winkler M.E."/>
        </authorList>
    </citation>
    <scope>NUCLEOTIDE SEQUENCE</scope>
</reference>
<feature type="region of interest" description="Disordered" evidence="1">
    <location>
        <begin position="1"/>
        <end position="126"/>
    </location>
</feature>
<feature type="compositionally biased region" description="Basic and acidic residues" evidence="1">
    <location>
        <begin position="142"/>
        <end position="168"/>
    </location>
</feature>
<evidence type="ECO:0000313" key="2">
    <source>
        <dbReference type="EMBL" id="SVC19700.1"/>
    </source>
</evidence>
<evidence type="ECO:0000256" key="1">
    <source>
        <dbReference type="SAM" id="MobiDB-lite"/>
    </source>
</evidence>
<dbReference type="EMBL" id="UINC01078534">
    <property type="protein sequence ID" value="SVC19700.1"/>
    <property type="molecule type" value="Genomic_DNA"/>
</dbReference>
<feature type="non-terminal residue" evidence="2">
    <location>
        <position position="1"/>
    </location>
</feature>
<name>A0A382K5G2_9ZZZZ</name>
<sequence length="199" mass="22442">KGQSQSASRADHWRLDLHRLHSAHTRIPKGQSQPAPHPHQRRSDHKGFGEHRRLVGQEQVGPHSLQLGTARPQVHGAKRRKSFPQGKGRQAAGAHRRVRKEPGQAGHPPEEDRRQAHLAQHHARAARLQGALCRRLGEIQRRGHARHEEARRAHARPFYHEQEAHEGNHAAGQRALHPGRLEGSGQGCCPRDYRSPEKV</sequence>
<protein>
    <submittedName>
        <fullName evidence="2">Uncharacterized protein</fullName>
    </submittedName>
</protein>
<feature type="region of interest" description="Disordered" evidence="1">
    <location>
        <begin position="142"/>
        <end position="199"/>
    </location>
</feature>
<dbReference type="AlphaFoldDB" id="A0A382K5G2"/>
<accession>A0A382K5G2</accession>
<organism evidence="2">
    <name type="scientific">marine metagenome</name>
    <dbReference type="NCBI Taxonomy" id="408172"/>
    <lineage>
        <taxon>unclassified sequences</taxon>
        <taxon>metagenomes</taxon>
        <taxon>ecological metagenomes</taxon>
    </lineage>
</organism>